<dbReference type="CDD" id="cd03039">
    <property type="entry name" value="GST_N_Sigma_like"/>
    <property type="match status" value="1"/>
</dbReference>
<name>A0A261BEQ6_CAERE</name>
<dbReference type="InterPro" id="IPR010987">
    <property type="entry name" value="Glutathione-S-Trfase_C-like"/>
</dbReference>
<dbReference type="InterPro" id="IPR036282">
    <property type="entry name" value="Glutathione-S-Trfase_C_sf"/>
</dbReference>
<dbReference type="KEGG" id="crq:GCK72_024135"/>
<gene>
    <name evidence="1" type="ORF">FL82_00877</name>
</gene>
<dbReference type="InterPro" id="IPR040079">
    <property type="entry name" value="Glutathione_S-Trfase"/>
</dbReference>
<dbReference type="SFLD" id="SFLDG00363">
    <property type="entry name" value="AMPS_(cytGST):_Alpha-__Mu-__Pi"/>
    <property type="match status" value="1"/>
</dbReference>
<dbReference type="PANTHER" id="PTHR11571">
    <property type="entry name" value="GLUTATHIONE S-TRANSFERASE"/>
    <property type="match status" value="1"/>
</dbReference>
<dbReference type="eggNOG" id="KOG1695">
    <property type="taxonomic scope" value="Eukaryota"/>
</dbReference>
<dbReference type="OrthoDB" id="414243at2759"/>
<dbReference type="PANTHER" id="PTHR11571:SF260">
    <property type="entry name" value="GLUTATHIONE S-TRANSFERASE"/>
    <property type="match status" value="1"/>
</dbReference>
<dbReference type="Gene3D" id="1.20.1050.10">
    <property type="match status" value="1"/>
</dbReference>
<dbReference type="PROSITE" id="PS50405">
    <property type="entry name" value="GST_CTER"/>
    <property type="match status" value="1"/>
</dbReference>
<dbReference type="Pfam" id="PF14497">
    <property type="entry name" value="GST_C_3"/>
    <property type="match status" value="1"/>
</dbReference>
<dbReference type="InterPro" id="IPR004046">
    <property type="entry name" value="GST_C"/>
</dbReference>
<dbReference type="OMA" id="PWFKEQD"/>
<reference evidence="1" key="1">
    <citation type="submission" date="2017-08" db="EMBL/GenBank/DDBJ databases">
        <authorList>
            <person name="de Groot N.N."/>
        </authorList>
    </citation>
    <scope>NUCLEOTIDE SEQUENCE [LARGE SCALE GENOMIC DNA]</scope>
    <source>
        <strain evidence="1">PX439</strain>
    </source>
</reference>
<dbReference type="GO" id="GO:0006749">
    <property type="term" value="P:glutathione metabolic process"/>
    <property type="evidence" value="ECO:0007669"/>
    <property type="project" value="TreeGrafter"/>
</dbReference>
<dbReference type="InterPro" id="IPR004045">
    <property type="entry name" value="Glutathione_S-Trfase_N"/>
</dbReference>
<dbReference type="SFLD" id="SFLDS00019">
    <property type="entry name" value="Glutathione_Transferase_(cytos"/>
    <property type="match status" value="1"/>
</dbReference>
<dbReference type="HOGENOM" id="CLU_039475_1_0_1"/>
<sequence>MAEYKLQYFNMMGRAEPARLIFAYAGVQYKDERVEKSAWPEIKPSTPHGKLPVLYVDGKQLAQSRVIERYLGKVFGIAGENDWETAKMDELVACVEDFLIEIQPWFKEQDNAKKVEIFKQLIESTIIPFITAFETILTTNGTGYFVGDKISYADLAIFHIFWFMNSKILPGALRKYPKLHEFVEKISAIDSIKSWINSRPKTEA</sequence>
<dbReference type="CDD" id="cd03192">
    <property type="entry name" value="GST_C_Sigma_like"/>
    <property type="match status" value="1"/>
</dbReference>
<evidence type="ECO:0000313" key="1">
    <source>
        <dbReference type="EMBL" id="OZG08200.1"/>
    </source>
</evidence>
<dbReference type="SUPFAM" id="SSF47616">
    <property type="entry name" value="GST C-terminal domain-like"/>
    <property type="match status" value="1"/>
</dbReference>
<dbReference type="PROSITE" id="PS50404">
    <property type="entry name" value="GST_NTER"/>
    <property type="match status" value="1"/>
</dbReference>
<dbReference type="Proteomes" id="UP000216624">
    <property type="component" value="Unassembled WGS sequence"/>
</dbReference>
<dbReference type="Pfam" id="PF02798">
    <property type="entry name" value="GST_N"/>
    <property type="match status" value="1"/>
</dbReference>
<dbReference type="InterPro" id="IPR050213">
    <property type="entry name" value="GST_superfamily"/>
</dbReference>
<dbReference type="GO" id="GO:0004602">
    <property type="term" value="F:glutathione peroxidase activity"/>
    <property type="evidence" value="ECO:0007669"/>
    <property type="project" value="UniProtKB-ARBA"/>
</dbReference>
<dbReference type="CTD" id="9825351"/>
<proteinExistence type="predicted"/>
<dbReference type="STRING" id="31234.E3LEU5"/>
<evidence type="ECO:0000313" key="2">
    <source>
        <dbReference type="Proteomes" id="UP000216624"/>
    </source>
</evidence>
<dbReference type="SUPFAM" id="SSF52833">
    <property type="entry name" value="Thioredoxin-like"/>
    <property type="match status" value="1"/>
</dbReference>
<organism evidence="1 2">
    <name type="scientific">Caenorhabditis remanei</name>
    <name type="common">Caenorhabditis vulgaris</name>
    <dbReference type="NCBI Taxonomy" id="31234"/>
    <lineage>
        <taxon>Eukaryota</taxon>
        <taxon>Metazoa</taxon>
        <taxon>Ecdysozoa</taxon>
        <taxon>Nematoda</taxon>
        <taxon>Chromadorea</taxon>
        <taxon>Rhabditida</taxon>
        <taxon>Rhabditina</taxon>
        <taxon>Rhabditomorpha</taxon>
        <taxon>Rhabditoidea</taxon>
        <taxon>Rhabditidae</taxon>
        <taxon>Peloderinae</taxon>
        <taxon>Caenorhabditis</taxon>
    </lineage>
</organism>
<dbReference type="SFLD" id="SFLDG01205">
    <property type="entry name" value="AMPS.1"/>
    <property type="match status" value="1"/>
</dbReference>
<dbReference type="Gene3D" id="3.40.30.10">
    <property type="entry name" value="Glutaredoxin"/>
    <property type="match status" value="1"/>
</dbReference>
<dbReference type="EMBL" id="NMWX01000001">
    <property type="protein sequence ID" value="OZG08200.1"/>
    <property type="molecule type" value="Genomic_DNA"/>
</dbReference>
<protein>
    <submittedName>
        <fullName evidence="1">Uncharacterized protein</fullName>
    </submittedName>
</protein>
<dbReference type="GO" id="GO:0004364">
    <property type="term" value="F:glutathione transferase activity"/>
    <property type="evidence" value="ECO:0007669"/>
    <property type="project" value="UniProtKB-EC"/>
</dbReference>
<feature type="non-terminal residue" evidence="1">
    <location>
        <position position="1"/>
    </location>
</feature>
<comment type="caution">
    <text evidence="1">The sequence shown here is derived from an EMBL/GenBank/DDBJ whole genome shotgun (WGS) entry which is preliminary data.</text>
</comment>
<accession>A0A261BEQ6</accession>
<dbReference type="InterPro" id="IPR036249">
    <property type="entry name" value="Thioredoxin-like_sf"/>
</dbReference>
<keyword evidence="2" id="KW-1185">Reference proteome</keyword>